<keyword evidence="5" id="KW-1185">Reference proteome</keyword>
<dbReference type="Pfam" id="PF00990">
    <property type="entry name" value="GGDEF"/>
    <property type="match status" value="1"/>
</dbReference>
<dbReference type="Pfam" id="PF08448">
    <property type="entry name" value="PAS_4"/>
    <property type="match status" value="1"/>
</dbReference>
<dbReference type="InterPro" id="IPR050469">
    <property type="entry name" value="Diguanylate_Cyclase"/>
</dbReference>
<evidence type="ECO:0000313" key="5">
    <source>
        <dbReference type="Proteomes" id="UP000295509"/>
    </source>
</evidence>
<protein>
    <recommendedName>
        <fullName evidence="1">diguanylate cyclase</fullName>
        <ecNumber evidence="1">2.7.7.65</ecNumber>
    </recommendedName>
</protein>
<dbReference type="NCBIfam" id="TIGR00254">
    <property type="entry name" value="GGDEF"/>
    <property type="match status" value="1"/>
</dbReference>
<name>A0A4R8LNN0_9BURK</name>
<dbReference type="InterPro" id="IPR013656">
    <property type="entry name" value="PAS_4"/>
</dbReference>
<feature type="domain" description="GGDEF" evidence="3">
    <location>
        <begin position="364"/>
        <end position="496"/>
    </location>
</feature>
<proteinExistence type="predicted"/>
<dbReference type="AlphaFoldDB" id="A0A4R8LNN0"/>
<dbReference type="SUPFAM" id="SSF55785">
    <property type="entry name" value="PYP-like sensor domain (PAS domain)"/>
    <property type="match status" value="2"/>
</dbReference>
<reference evidence="4 5" key="1">
    <citation type="submission" date="2019-03" db="EMBL/GenBank/DDBJ databases">
        <title>Genomic Encyclopedia of Type Strains, Phase III (KMG-III): the genomes of soil and plant-associated and newly described type strains.</title>
        <authorList>
            <person name="Whitman W."/>
        </authorList>
    </citation>
    <scope>NUCLEOTIDE SEQUENCE [LARGE SCALE GENOMIC DNA]</scope>
    <source>
        <strain evidence="4 5">LMG 29544</strain>
    </source>
</reference>
<evidence type="ECO:0000256" key="1">
    <source>
        <dbReference type="ARBA" id="ARBA00012528"/>
    </source>
</evidence>
<dbReference type="Gene3D" id="3.30.450.20">
    <property type="entry name" value="PAS domain"/>
    <property type="match status" value="2"/>
</dbReference>
<gene>
    <name evidence="4" type="ORF">BX592_11486</name>
</gene>
<accession>A0A4R8LNN0</accession>
<dbReference type="PANTHER" id="PTHR45138:SF9">
    <property type="entry name" value="DIGUANYLATE CYCLASE DGCM-RELATED"/>
    <property type="match status" value="1"/>
</dbReference>
<evidence type="ECO:0000259" key="3">
    <source>
        <dbReference type="PROSITE" id="PS50887"/>
    </source>
</evidence>
<dbReference type="RefSeq" id="WP_134193437.1">
    <property type="nucleotide sequence ID" value="NZ_JBHLUW010000001.1"/>
</dbReference>
<dbReference type="CDD" id="cd01949">
    <property type="entry name" value="GGDEF"/>
    <property type="match status" value="1"/>
</dbReference>
<dbReference type="GO" id="GO:1902201">
    <property type="term" value="P:negative regulation of bacterial-type flagellum-dependent cell motility"/>
    <property type="evidence" value="ECO:0007669"/>
    <property type="project" value="TreeGrafter"/>
</dbReference>
<dbReference type="InterPro" id="IPR035965">
    <property type="entry name" value="PAS-like_dom_sf"/>
</dbReference>
<dbReference type="PROSITE" id="PS50887">
    <property type="entry name" value="GGDEF"/>
    <property type="match status" value="1"/>
</dbReference>
<dbReference type="GO" id="GO:0052621">
    <property type="term" value="F:diguanylate cyclase activity"/>
    <property type="evidence" value="ECO:0007669"/>
    <property type="project" value="UniProtKB-EC"/>
</dbReference>
<dbReference type="GO" id="GO:0043709">
    <property type="term" value="P:cell adhesion involved in single-species biofilm formation"/>
    <property type="evidence" value="ECO:0007669"/>
    <property type="project" value="TreeGrafter"/>
</dbReference>
<dbReference type="InterPro" id="IPR043128">
    <property type="entry name" value="Rev_trsase/Diguanyl_cyclase"/>
</dbReference>
<dbReference type="Proteomes" id="UP000295509">
    <property type="component" value="Unassembled WGS sequence"/>
</dbReference>
<dbReference type="EMBL" id="SORE01000014">
    <property type="protein sequence ID" value="TDY45419.1"/>
    <property type="molecule type" value="Genomic_DNA"/>
</dbReference>
<dbReference type="SMART" id="SM00267">
    <property type="entry name" value="GGDEF"/>
    <property type="match status" value="1"/>
</dbReference>
<dbReference type="InterPro" id="IPR029787">
    <property type="entry name" value="Nucleotide_cyclase"/>
</dbReference>
<evidence type="ECO:0000313" key="4">
    <source>
        <dbReference type="EMBL" id="TDY45419.1"/>
    </source>
</evidence>
<dbReference type="OrthoDB" id="9812260at2"/>
<dbReference type="SUPFAM" id="SSF55073">
    <property type="entry name" value="Nucleotide cyclase"/>
    <property type="match status" value="1"/>
</dbReference>
<sequence length="496" mass="56446">MPYIASADHAPQDLATPSDDADMFELAPVSLWLEDFSGVRALFDEWRAQGVTDLRTFLQSNPPRVAECASRIRVIKVNHKTLALFDATDFGELTGNLAAVFRDDMLKTHLEELCQLWSGQSHFMSQTVNYTLGGRRLDVLLKGTVLPGHEARWDRVLVSVEDITELERTRQRIAHAEQYARGLFEHSPVSLWVEDFTAVKRLLDEVRAQGIVDFRVFTDVHPEFVERCMQEIHVLDVNQHTLEMFAAPDKHTLLARLPDVFRDDMRPHFREQLIDLWEGKLFQQREVLNYSLDANEVHVHLQFSVLPGHERDWDLVLVALTDITARKKAEAYLEYLGKHDVLTKLRNRSFYVDELNRLERKGPYPVTVVMADLNGLKRVNDQLGHAAGDALLRRAGEVLSKAMEMPFVAARIGGDEFAILMPGTDERGGVAMIETVRKLVELNNQFYPGSPLSFSMGAATVLRGERVEAGVQRADLLMYEDKRAIYAEEQTRARNA</sequence>
<evidence type="ECO:0000256" key="2">
    <source>
        <dbReference type="ARBA" id="ARBA00034247"/>
    </source>
</evidence>
<comment type="caution">
    <text evidence="4">The sequence shown here is derived from an EMBL/GenBank/DDBJ whole genome shotgun (WGS) entry which is preliminary data.</text>
</comment>
<organism evidence="4 5">
    <name type="scientific">Paraburkholderia rhizosphaerae</name>
    <dbReference type="NCBI Taxonomy" id="480658"/>
    <lineage>
        <taxon>Bacteria</taxon>
        <taxon>Pseudomonadati</taxon>
        <taxon>Pseudomonadota</taxon>
        <taxon>Betaproteobacteria</taxon>
        <taxon>Burkholderiales</taxon>
        <taxon>Burkholderiaceae</taxon>
        <taxon>Paraburkholderia</taxon>
    </lineage>
</organism>
<dbReference type="EC" id="2.7.7.65" evidence="1"/>
<comment type="catalytic activity">
    <reaction evidence="2">
        <text>2 GTP = 3',3'-c-di-GMP + 2 diphosphate</text>
        <dbReference type="Rhea" id="RHEA:24898"/>
        <dbReference type="ChEBI" id="CHEBI:33019"/>
        <dbReference type="ChEBI" id="CHEBI:37565"/>
        <dbReference type="ChEBI" id="CHEBI:58805"/>
        <dbReference type="EC" id="2.7.7.65"/>
    </reaction>
</comment>
<dbReference type="PANTHER" id="PTHR45138">
    <property type="entry name" value="REGULATORY COMPONENTS OF SENSORY TRANSDUCTION SYSTEM"/>
    <property type="match status" value="1"/>
</dbReference>
<dbReference type="GO" id="GO:0005886">
    <property type="term" value="C:plasma membrane"/>
    <property type="evidence" value="ECO:0007669"/>
    <property type="project" value="TreeGrafter"/>
</dbReference>
<dbReference type="InterPro" id="IPR000160">
    <property type="entry name" value="GGDEF_dom"/>
</dbReference>
<dbReference type="Gene3D" id="3.30.70.270">
    <property type="match status" value="1"/>
</dbReference>